<dbReference type="SUPFAM" id="SSF58104">
    <property type="entry name" value="Methyl-accepting chemotaxis protein (MCP) signaling domain"/>
    <property type="match status" value="1"/>
</dbReference>
<evidence type="ECO:0000259" key="7">
    <source>
        <dbReference type="PROSITE" id="PS50885"/>
    </source>
</evidence>
<dbReference type="Gene3D" id="1.10.287.950">
    <property type="entry name" value="Methyl-accepting chemotaxis protein"/>
    <property type="match status" value="1"/>
</dbReference>
<dbReference type="PANTHER" id="PTHR43531:SF11">
    <property type="entry name" value="METHYL-ACCEPTING CHEMOTAXIS PROTEIN 3"/>
    <property type="match status" value="1"/>
</dbReference>
<reference evidence="8 9" key="1">
    <citation type="journal article" date="2007" name="J. Bacteriol.">
        <title>The complete genome sequence of Roseobacter denitrificans reveals a mixotrophic rather than photosynthetic metabolism.</title>
        <authorList>
            <person name="Swingley W.D."/>
            <person name="Sadekar S."/>
            <person name="Mastrian S.D."/>
            <person name="Matthies H.J."/>
            <person name="Hao J."/>
            <person name="Ramos H."/>
            <person name="Acharya C.R."/>
            <person name="Conrad A.L."/>
            <person name="Taylor H.L."/>
            <person name="Dejesa L.C."/>
            <person name="Shah M.K."/>
            <person name="O'huallachain M.E."/>
            <person name="Lince M.T."/>
            <person name="Blankenship R.E."/>
            <person name="Beatty J.T."/>
            <person name="Touchman J.W."/>
        </authorList>
    </citation>
    <scope>NUCLEOTIDE SEQUENCE [LARGE SCALE GENOMIC DNA]</scope>
    <source>
        <strain evidence="9">ATCC 33942 / OCh 114</strain>
    </source>
</reference>
<dbReference type="InterPro" id="IPR003660">
    <property type="entry name" value="HAMP_dom"/>
</dbReference>
<dbReference type="PROSITE" id="PS50111">
    <property type="entry name" value="CHEMOTAXIS_TRANSDUC_2"/>
    <property type="match status" value="1"/>
</dbReference>
<evidence type="ECO:0000256" key="2">
    <source>
        <dbReference type="ARBA" id="ARBA00029447"/>
    </source>
</evidence>
<evidence type="ECO:0000256" key="3">
    <source>
        <dbReference type="PROSITE-ProRule" id="PRU00284"/>
    </source>
</evidence>
<gene>
    <name evidence="8" type="ordered locus">RD1_3530</name>
</gene>
<feature type="transmembrane region" description="Helical" evidence="5">
    <location>
        <begin position="6"/>
        <end position="27"/>
    </location>
</feature>
<feature type="transmembrane region" description="Helical" evidence="5">
    <location>
        <begin position="324"/>
        <end position="347"/>
    </location>
</feature>
<dbReference type="InterPro" id="IPR004089">
    <property type="entry name" value="MCPsignal_dom"/>
</dbReference>
<keyword evidence="9" id="KW-1185">Reference proteome</keyword>
<evidence type="ECO:0000256" key="4">
    <source>
        <dbReference type="SAM" id="Coils"/>
    </source>
</evidence>
<protein>
    <submittedName>
        <fullName evidence="8">Chemotaxis protein, putative</fullName>
    </submittedName>
</protein>
<dbReference type="CDD" id="cd11386">
    <property type="entry name" value="MCP_signal"/>
    <property type="match status" value="1"/>
</dbReference>
<dbReference type="HOGENOM" id="CLU_347100_0_0_5"/>
<dbReference type="RefSeq" id="WP_011569625.1">
    <property type="nucleotide sequence ID" value="NC_008209.1"/>
</dbReference>
<feature type="coiled-coil region" evidence="4">
    <location>
        <begin position="403"/>
        <end position="453"/>
    </location>
</feature>
<comment type="similarity">
    <text evidence="2">Belongs to the methyl-accepting chemotaxis (MCP) protein family.</text>
</comment>
<dbReference type="SMART" id="SM00283">
    <property type="entry name" value="MA"/>
    <property type="match status" value="1"/>
</dbReference>
<feature type="domain" description="HAMP" evidence="7">
    <location>
        <begin position="500"/>
        <end position="546"/>
    </location>
</feature>
<keyword evidence="5" id="KW-0472">Membrane</keyword>
<dbReference type="AlphaFoldDB" id="Q162T1"/>
<sequence length="813" mass="87135">MRLSVFILVGFGIIGTMLLALGGTVALKSVRELQDVRSAAVFVDTETTAMSATVAMSLERSVTQVALAFEEPIPANFRDLIDQQRALADAGLKAAIEIAESAAHLPVKNTFINQTRESLARVNAMRREIDSLLRVSRSERDAKRSYELPFELKTEVIALKNATQLLRNRVSVSSKVAGALQAAQLGAWEVREFGGRARTYFAIATLNNEAIGEVDAGQLRLDQSRARGAWNALRNKTLGVSGLPESIVNDISAAEQLYFSEYQSILADLKTESEAALDGAPVNYSISFADFFERSNAALGAMENLSQDSGEALNAYWTGRERSAWMMAIGSIAVAFTTFTVLCVIYFQIRARVGGLLGATSRILKAMAQGDLDIRVRENRKELEEIKDLHKAVMAFREKMLQARQAEADAAAQQRALEIQSAQQEKDQIEQQAALAEKEKADAQKRYAKERKAAEDIAKVVEACAAGDFSQRLNIEDKEGVFAEICDGMNRIGQAADLGLGAVRHALDQLAEGNLSHRMPEDFEGIFAEIAVAMNNTTNSLSKTISDISGSSNLLDEASHNIAEASKDLSRRSQKNASSLAQSAEDLAQMTNSVSTAADAAKTAGSAVKSVEEMAASGNQIVTQTIDAMNEIKSSSDEIAKVLKLIDDIAFQTNLLALNAGVEAARAGEQGRGFAVVATEVRELAMRSSRAAQEIADLTNVSADQVNRGVDLVNASGEALSGIVSAVADASSKLEDIVIATTETSTGIRTISKATSDLDADTKNNSVVFAETETAVQSLRSVSVDLTKSVAAFRLQPGAALSDGASKVMRKTA</sequence>
<evidence type="ECO:0000259" key="6">
    <source>
        <dbReference type="PROSITE" id="PS50111"/>
    </source>
</evidence>
<dbReference type="Pfam" id="PF00015">
    <property type="entry name" value="MCPsignal"/>
    <property type="match status" value="1"/>
</dbReference>
<name>Q162T1_ROSDO</name>
<evidence type="ECO:0000256" key="5">
    <source>
        <dbReference type="SAM" id="Phobius"/>
    </source>
</evidence>
<dbReference type="EMBL" id="CP000362">
    <property type="protein sequence ID" value="ABG33012.1"/>
    <property type="molecule type" value="Genomic_DNA"/>
</dbReference>
<dbReference type="GO" id="GO:0007165">
    <property type="term" value="P:signal transduction"/>
    <property type="evidence" value="ECO:0007669"/>
    <property type="project" value="UniProtKB-KW"/>
</dbReference>
<dbReference type="Proteomes" id="UP000007029">
    <property type="component" value="Chromosome"/>
</dbReference>
<dbReference type="PANTHER" id="PTHR43531">
    <property type="entry name" value="PROTEIN ICFG"/>
    <property type="match status" value="1"/>
</dbReference>
<dbReference type="Gene3D" id="1.20.120.1530">
    <property type="match status" value="1"/>
</dbReference>
<dbReference type="KEGG" id="rde:RD1_3530"/>
<dbReference type="STRING" id="375451.RD1_3530"/>
<organism evidence="8 9">
    <name type="scientific">Roseobacter denitrificans (strain ATCC 33942 / OCh 114)</name>
    <name type="common">Erythrobacter sp. (strain OCh 114)</name>
    <name type="synonym">Roseobacter denitrificans</name>
    <dbReference type="NCBI Taxonomy" id="375451"/>
    <lineage>
        <taxon>Bacteria</taxon>
        <taxon>Pseudomonadati</taxon>
        <taxon>Pseudomonadota</taxon>
        <taxon>Alphaproteobacteria</taxon>
        <taxon>Rhodobacterales</taxon>
        <taxon>Roseobacteraceae</taxon>
        <taxon>Roseobacter</taxon>
    </lineage>
</organism>
<proteinExistence type="inferred from homology"/>
<keyword evidence="5" id="KW-1133">Transmembrane helix</keyword>
<dbReference type="InterPro" id="IPR051310">
    <property type="entry name" value="MCP_chemotaxis"/>
</dbReference>
<accession>Q162T1</accession>
<dbReference type="eggNOG" id="COG0840">
    <property type="taxonomic scope" value="Bacteria"/>
</dbReference>
<keyword evidence="1" id="KW-0145">Chemotaxis</keyword>
<dbReference type="Pfam" id="PF18947">
    <property type="entry name" value="HAMP_2"/>
    <property type="match status" value="1"/>
</dbReference>
<keyword evidence="3" id="KW-0807">Transducer</keyword>
<evidence type="ECO:0000313" key="8">
    <source>
        <dbReference type="EMBL" id="ABG33012.1"/>
    </source>
</evidence>
<dbReference type="GO" id="GO:0016020">
    <property type="term" value="C:membrane"/>
    <property type="evidence" value="ECO:0007669"/>
    <property type="project" value="InterPro"/>
</dbReference>
<keyword evidence="5" id="KW-0812">Transmembrane</keyword>
<dbReference type="PROSITE" id="PS50885">
    <property type="entry name" value="HAMP"/>
    <property type="match status" value="1"/>
</dbReference>
<keyword evidence="4" id="KW-0175">Coiled coil</keyword>
<evidence type="ECO:0000256" key="1">
    <source>
        <dbReference type="ARBA" id="ARBA00022500"/>
    </source>
</evidence>
<dbReference type="GO" id="GO:0006935">
    <property type="term" value="P:chemotaxis"/>
    <property type="evidence" value="ECO:0007669"/>
    <property type="project" value="UniProtKB-KW"/>
</dbReference>
<evidence type="ECO:0000313" key="9">
    <source>
        <dbReference type="Proteomes" id="UP000007029"/>
    </source>
</evidence>
<feature type="domain" description="Methyl-accepting transducer" evidence="6">
    <location>
        <begin position="551"/>
        <end position="780"/>
    </location>
</feature>